<feature type="chain" id="PRO_5046611585" description="Peptidase M14 domain-containing protein" evidence="3">
    <location>
        <begin position="26"/>
        <end position="409"/>
    </location>
</feature>
<dbReference type="SUPFAM" id="SSF53187">
    <property type="entry name" value="Zn-dependent exopeptidases"/>
    <property type="match status" value="1"/>
</dbReference>
<proteinExistence type="inferred from homology"/>
<evidence type="ECO:0000256" key="3">
    <source>
        <dbReference type="SAM" id="SignalP"/>
    </source>
</evidence>
<comment type="caution">
    <text evidence="2">Lacks conserved residue(s) required for the propagation of feature annotation.</text>
</comment>
<organism evidence="5 6">
    <name type="scientific">Novipirellula rosea</name>
    <dbReference type="NCBI Taxonomy" id="1031540"/>
    <lineage>
        <taxon>Bacteria</taxon>
        <taxon>Pseudomonadati</taxon>
        <taxon>Planctomycetota</taxon>
        <taxon>Planctomycetia</taxon>
        <taxon>Pirellulales</taxon>
        <taxon>Pirellulaceae</taxon>
        <taxon>Novipirellula</taxon>
    </lineage>
</organism>
<name>A0ABP8MGZ3_9BACT</name>
<protein>
    <recommendedName>
        <fullName evidence="4">Peptidase M14 domain-containing protein</fullName>
    </recommendedName>
</protein>
<evidence type="ECO:0000256" key="2">
    <source>
        <dbReference type="PROSITE-ProRule" id="PRU01379"/>
    </source>
</evidence>
<keyword evidence="3" id="KW-0732">Signal</keyword>
<dbReference type="PANTHER" id="PTHR12756:SF11">
    <property type="entry name" value="CYTOSOLIC CARBOXYPEPTIDASE 1"/>
    <property type="match status" value="1"/>
</dbReference>
<evidence type="ECO:0000313" key="6">
    <source>
        <dbReference type="Proteomes" id="UP001500840"/>
    </source>
</evidence>
<evidence type="ECO:0000259" key="4">
    <source>
        <dbReference type="PROSITE" id="PS52035"/>
    </source>
</evidence>
<dbReference type="EMBL" id="BAABGA010000021">
    <property type="protein sequence ID" value="GAA4450532.1"/>
    <property type="molecule type" value="Genomic_DNA"/>
</dbReference>
<evidence type="ECO:0000256" key="1">
    <source>
        <dbReference type="ARBA" id="ARBA00001947"/>
    </source>
</evidence>
<gene>
    <name evidence="5" type="ORF">GCM10023156_16840</name>
</gene>
<accession>A0ABP8MGZ3</accession>
<dbReference type="Proteomes" id="UP001500840">
    <property type="component" value="Unassembled WGS sequence"/>
</dbReference>
<dbReference type="InterPro" id="IPR000834">
    <property type="entry name" value="Peptidase_M14"/>
</dbReference>
<dbReference type="Pfam" id="PF00246">
    <property type="entry name" value="Peptidase_M14"/>
    <property type="match status" value="1"/>
</dbReference>
<comment type="similarity">
    <text evidence="2">Belongs to the peptidase M14 family.</text>
</comment>
<dbReference type="PANTHER" id="PTHR12756">
    <property type="entry name" value="CYTOSOLIC CARBOXYPEPTIDASE"/>
    <property type="match status" value="1"/>
</dbReference>
<keyword evidence="6" id="KW-1185">Reference proteome</keyword>
<dbReference type="PROSITE" id="PS52035">
    <property type="entry name" value="PEPTIDASE_M14"/>
    <property type="match status" value="1"/>
</dbReference>
<evidence type="ECO:0000313" key="5">
    <source>
        <dbReference type="EMBL" id="GAA4450532.1"/>
    </source>
</evidence>
<comment type="cofactor">
    <cofactor evidence="1">
        <name>Zn(2+)</name>
        <dbReference type="ChEBI" id="CHEBI:29105"/>
    </cofactor>
</comment>
<reference evidence="6" key="1">
    <citation type="journal article" date="2019" name="Int. J. Syst. Evol. Microbiol.">
        <title>The Global Catalogue of Microorganisms (GCM) 10K type strain sequencing project: providing services to taxonomists for standard genome sequencing and annotation.</title>
        <authorList>
            <consortium name="The Broad Institute Genomics Platform"/>
            <consortium name="The Broad Institute Genome Sequencing Center for Infectious Disease"/>
            <person name="Wu L."/>
            <person name="Ma J."/>
        </authorList>
    </citation>
    <scope>NUCLEOTIDE SEQUENCE [LARGE SCALE GENOMIC DNA]</scope>
    <source>
        <strain evidence="6">JCM 17759</strain>
    </source>
</reference>
<comment type="caution">
    <text evidence="5">The sequence shown here is derived from an EMBL/GenBank/DDBJ whole genome shotgun (WGS) entry which is preliminary data.</text>
</comment>
<dbReference type="InterPro" id="IPR050821">
    <property type="entry name" value="Cytosolic_carboxypeptidase"/>
</dbReference>
<feature type="signal peptide" evidence="3">
    <location>
        <begin position="1"/>
        <end position="25"/>
    </location>
</feature>
<dbReference type="RefSeq" id="WP_345321118.1">
    <property type="nucleotide sequence ID" value="NZ_BAABGA010000021.1"/>
</dbReference>
<feature type="domain" description="Peptidase M14" evidence="4">
    <location>
        <begin position="150"/>
        <end position="409"/>
    </location>
</feature>
<dbReference type="Gene3D" id="3.40.630.10">
    <property type="entry name" value="Zn peptidases"/>
    <property type="match status" value="1"/>
</dbReference>
<sequence length="409" mass="46161">MRHLASPVLHALAIAILMLANQVLAADPLHFIDTSFENASPLDWEVLADGTVRIDLIYDHERDSPNRAAGHWHFRIDAEPGSELTLLLNHFSNVWNGRSALACSDATIGFISPNGSQWQSIETEFIKDAGQLRFTVTVPPSGSLWVARLPPYRISDLNRLLAEIAEHPLVEVTPIGETVQQRPLEIVRIGREDAPNRVFIRARAHPWEPGGNWVVEGMMRHLLKTHDEDSASYLDRYCVYIMPMANKDGVAMGRTRFNVLGKDLNRDWNAPADENLCPENAALELWLTGMLNSGRRPHLALELHNDESGKLHLSRPDDTQLEAYLVRMNRLESLLVEKTWFREGATDPTFRNSGTLGEGWLSRFGIDAVIHELNANWIEGLQSRPSAEHWMIYGQQLCDVLDAYFKATD</sequence>